<dbReference type="InterPro" id="IPR001451">
    <property type="entry name" value="Hexapep"/>
</dbReference>
<evidence type="ECO:0000256" key="1">
    <source>
        <dbReference type="ARBA" id="ARBA00022679"/>
    </source>
</evidence>
<dbReference type="PROSITE" id="PS00101">
    <property type="entry name" value="HEXAPEP_TRANSFERASES"/>
    <property type="match status" value="1"/>
</dbReference>
<dbReference type="GO" id="GO:0016746">
    <property type="term" value="F:acyltransferase activity"/>
    <property type="evidence" value="ECO:0007669"/>
    <property type="project" value="UniProtKB-KW"/>
</dbReference>
<evidence type="ECO:0000256" key="2">
    <source>
        <dbReference type="ARBA" id="ARBA00022737"/>
    </source>
</evidence>
<dbReference type="SUPFAM" id="SSF51161">
    <property type="entry name" value="Trimeric LpxA-like enzymes"/>
    <property type="match status" value="1"/>
</dbReference>
<keyword evidence="3 4" id="KW-0012">Acyltransferase</keyword>
<reference evidence="4 5" key="1">
    <citation type="submission" date="2019-04" db="EMBL/GenBank/DDBJ databases">
        <title>A reverse ecology approach based on a biological definition of microbial populations.</title>
        <authorList>
            <person name="Arevalo P."/>
            <person name="Vaninsberghe D."/>
            <person name="Elsherbini J."/>
            <person name="Gore J."/>
            <person name="Polz M."/>
        </authorList>
    </citation>
    <scope>NUCLEOTIDE SEQUENCE [LARGE SCALE GENOMIC DNA]</scope>
    <source>
        <strain evidence="4 5">10N.261.46.F4</strain>
    </source>
</reference>
<protein>
    <submittedName>
        <fullName evidence="4">Acyltransferase</fullName>
    </submittedName>
</protein>
<sequence>MIGRLKYWIMAKRLGPDMPLTYFLSFSSKLSYFLSKKKFGFFGVRSQFRQGAYAIETHKIYIGNDVTIRPNTMLFASPLGGDDFQIVIEEKALIGSNVHIYVSNHRFTDTTMPIYEQGHEPVSPVVIESGAWIGASVTILPGVRIGKNSVVGAGSVVTKDVDDYSVYAGNPARKIKSLC</sequence>
<keyword evidence="1 4" id="KW-0808">Transferase</keyword>
<evidence type="ECO:0000313" key="4">
    <source>
        <dbReference type="EMBL" id="TKF34101.1"/>
    </source>
</evidence>
<name>A0A4U1ZLT8_9VIBR</name>
<dbReference type="CDD" id="cd04647">
    <property type="entry name" value="LbH_MAT_like"/>
    <property type="match status" value="1"/>
</dbReference>
<dbReference type="AlphaFoldDB" id="A0A4U1ZLT8"/>
<dbReference type="EMBL" id="SYUV01000017">
    <property type="protein sequence ID" value="TKF34101.1"/>
    <property type="molecule type" value="Genomic_DNA"/>
</dbReference>
<dbReference type="PANTHER" id="PTHR23416">
    <property type="entry name" value="SIALIC ACID SYNTHASE-RELATED"/>
    <property type="match status" value="1"/>
</dbReference>
<proteinExistence type="predicted"/>
<dbReference type="InterPro" id="IPR011004">
    <property type="entry name" value="Trimer_LpxA-like_sf"/>
</dbReference>
<dbReference type="InterPro" id="IPR051159">
    <property type="entry name" value="Hexapeptide_acetyltransf"/>
</dbReference>
<keyword evidence="2" id="KW-0677">Repeat</keyword>
<comment type="caution">
    <text evidence="4">The sequence shown here is derived from an EMBL/GenBank/DDBJ whole genome shotgun (WGS) entry which is preliminary data.</text>
</comment>
<evidence type="ECO:0000256" key="3">
    <source>
        <dbReference type="ARBA" id="ARBA00023315"/>
    </source>
</evidence>
<dbReference type="InterPro" id="IPR018357">
    <property type="entry name" value="Hexapep_transf_CS"/>
</dbReference>
<accession>A0A4U1ZLT8</accession>
<dbReference type="Gene3D" id="2.160.10.10">
    <property type="entry name" value="Hexapeptide repeat proteins"/>
    <property type="match status" value="1"/>
</dbReference>
<evidence type="ECO:0000313" key="5">
    <source>
        <dbReference type="Proteomes" id="UP000307574"/>
    </source>
</evidence>
<dbReference type="RefSeq" id="WP_136979496.1">
    <property type="nucleotide sequence ID" value="NZ_SYUV01000017.1"/>
</dbReference>
<organism evidence="4 5">
    <name type="scientific">Vibrio kanaloae</name>
    <dbReference type="NCBI Taxonomy" id="170673"/>
    <lineage>
        <taxon>Bacteria</taxon>
        <taxon>Pseudomonadati</taxon>
        <taxon>Pseudomonadota</taxon>
        <taxon>Gammaproteobacteria</taxon>
        <taxon>Vibrionales</taxon>
        <taxon>Vibrionaceae</taxon>
        <taxon>Vibrio</taxon>
    </lineage>
</organism>
<dbReference type="Proteomes" id="UP000307574">
    <property type="component" value="Unassembled WGS sequence"/>
</dbReference>
<dbReference type="Pfam" id="PF00132">
    <property type="entry name" value="Hexapep"/>
    <property type="match status" value="1"/>
</dbReference>
<gene>
    <name evidence="4" type="ORF">FCV50_05630</name>
</gene>